<dbReference type="InterPro" id="IPR003347">
    <property type="entry name" value="JmjC_dom"/>
</dbReference>
<proteinExistence type="predicted"/>
<dbReference type="PROSITE" id="PS51184">
    <property type="entry name" value="JMJC"/>
    <property type="match status" value="1"/>
</dbReference>
<dbReference type="InterPro" id="IPR041667">
    <property type="entry name" value="Cupin_8"/>
</dbReference>
<gene>
    <name evidence="3" type="ORF">PMIN01_00664</name>
</gene>
<evidence type="ECO:0000313" key="3">
    <source>
        <dbReference type="EMBL" id="KAF9741125.1"/>
    </source>
</evidence>
<protein>
    <submittedName>
        <fullName evidence="3">Cupin domain-containing protein</fullName>
    </submittedName>
</protein>
<keyword evidence="4" id="KW-1185">Reference proteome</keyword>
<dbReference type="Pfam" id="PF13621">
    <property type="entry name" value="Cupin_8"/>
    <property type="match status" value="1"/>
</dbReference>
<evidence type="ECO:0000259" key="2">
    <source>
        <dbReference type="PROSITE" id="PS51184"/>
    </source>
</evidence>
<comment type="caution">
    <text evidence="3">The sequence shown here is derived from an EMBL/GenBank/DDBJ whole genome shotgun (WGS) entry which is preliminary data.</text>
</comment>
<reference evidence="3" key="1">
    <citation type="journal article" date="2020" name="Mol. Plant Microbe Interact.">
        <title>Genome Sequence of the Biocontrol Agent Coniothyrium minitans strain Conio (IMI 134523).</title>
        <authorList>
            <person name="Patel D."/>
            <person name="Shittu T.A."/>
            <person name="Baroncelli R."/>
            <person name="Muthumeenakshi S."/>
            <person name="Osborne T.H."/>
            <person name="Janganan T.K."/>
            <person name="Sreenivasaprasad S."/>
        </authorList>
    </citation>
    <scope>NUCLEOTIDE SEQUENCE</scope>
    <source>
        <strain evidence="3">Conio</strain>
    </source>
</reference>
<dbReference type="EMBL" id="WJXW01000001">
    <property type="protein sequence ID" value="KAF9741125.1"/>
    <property type="molecule type" value="Genomic_DNA"/>
</dbReference>
<dbReference type="AlphaFoldDB" id="A0A9P6GV54"/>
<evidence type="ECO:0000256" key="1">
    <source>
        <dbReference type="SAM" id="MobiDB-lite"/>
    </source>
</evidence>
<feature type="region of interest" description="Disordered" evidence="1">
    <location>
        <begin position="264"/>
        <end position="294"/>
    </location>
</feature>
<evidence type="ECO:0000313" key="4">
    <source>
        <dbReference type="Proteomes" id="UP000756921"/>
    </source>
</evidence>
<organism evidence="3 4">
    <name type="scientific">Paraphaeosphaeria minitans</name>
    <dbReference type="NCBI Taxonomy" id="565426"/>
    <lineage>
        <taxon>Eukaryota</taxon>
        <taxon>Fungi</taxon>
        <taxon>Dikarya</taxon>
        <taxon>Ascomycota</taxon>
        <taxon>Pezizomycotina</taxon>
        <taxon>Dothideomycetes</taxon>
        <taxon>Pleosporomycetidae</taxon>
        <taxon>Pleosporales</taxon>
        <taxon>Massarineae</taxon>
        <taxon>Didymosphaeriaceae</taxon>
        <taxon>Paraphaeosphaeria</taxon>
    </lineage>
</organism>
<dbReference type="Gene3D" id="2.60.120.650">
    <property type="entry name" value="Cupin"/>
    <property type="match status" value="1"/>
</dbReference>
<sequence length="493" mass="54664">MHSSLQEICTSTRALLASIPPLQDSTLLSAGRAPLSLLPGDPQTCLRLAYQQLHAVPYREVKTCWRRLYVDAALWVIVGIIEGAIGDEKSGDGWVSQVVETLDMALILTGAVGREEVVGAWFEVLEEVVGGCAEGRGRPRKRRKVEGDDELLHTFPDNIAVTPNIKHPIPRFQRLSLSAFEAKVTDPETQIPLIIEGAIQHWPAFEEDRAWKKPGYLMRKTLDGRRLVPVEIGRSYTDAGWGQKILTFQEFMREYMLELDTPTPAAAASEPRTNGNPTSDKASTESPLPGAKHDNKGYLAQHDLFAQIPSLRADIAIPDYCYTSPAAPPSNLSNVKAVDELDEPLLNAWFGPADTISPLHTDPYHNILAQVVGHKYVRLYAPCETSKMHPRGTQDDGVDMSNTSCVDLDVAMSVWDEISCWEEPKGRGRPGEHGNGEAEAVDDAGTRHRYPGFRTARYVEGVLGPGDCLYVPVGWWHYVRSLTPSFSVSFWWN</sequence>
<dbReference type="SUPFAM" id="SSF51197">
    <property type="entry name" value="Clavaminate synthase-like"/>
    <property type="match status" value="1"/>
</dbReference>
<dbReference type="SMART" id="SM00558">
    <property type="entry name" value="JmjC"/>
    <property type="match status" value="1"/>
</dbReference>
<dbReference type="Proteomes" id="UP000756921">
    <property type="component" value="Unassembled WGS sequence"/>
</dbReference>
<accession>A0A9P6GV54</accession>
<dbReference type="PANTHER" id="PTHR12461:SF101">
    <property type="entry name" value="TRNA WYBUTOSINE-SYNTHESIZING PROTEIN 4"/>
    <property type="match status" value="1"/>
</dbReference>
<dbReference type="OrthoDB" id="47172at2759"/>
<feature type="compositionally biased region" description="Polar residues" evidence="1">
    <location>
        <begin position="271"/>
        <end position="286"/>
    </location>
</feature>
<dbReference type="PANTHER" id="PTHR12461">
    <property type="entry name" value="HYPOXIA-INDUCIBLE FACTOR 1 ALPHA INHIBITOR-RELATED"/>
    <property type="match status" value="1"/>
</dbReference>
<feature type="domain" description="JmjC" evidence="2">
    <location>
        <begin position="313"/>
        <end position="493"/>
    </location>
</feature>
<name>A0A9P6GV54_9PLEO</name>